<evidence type="ECO:0000256" key="9">
    <source>
        <dbReference type="RuleBase" id="RU363097"/>
    </source>
</evidence>
<proteinExistence type="inferred from homology"/>
<organism evidence="12 13">
    <name type="scientific">Artemia franciscana</name>
    <name type="common">Brine shrimp</name>
    <name type="synonym">Artemia sanfranciscana</name>
    <dbReference type="NCBI Taxonomy" id="6661"/>
    <lineage>
        <taxon>Eukaryota</taxon>
        <taxon>Metazoa</taxon>
        <taxon>Ecdysozoa</taxon>
        <taxon>Arthropoda</taxon>
        <taxon>Crustacea</taxon>
        <taxon>Branchiopoda</taxon>
        <taxon>Anostraca</taxon>
        <taxon>Artemiidae</taxon>
        <taxon>Artemia</taxon>
    </lineage>
</organism>
<dbReference type="FunFam" id="3.40.50.720:FF:000143">
    <property type="entry name" value="Fatty acyl-CoA reductase"/>
    <property type="match status" value="1"/>
</dbReference>
<keyword evidence="13" id="KW-1185">Reference proteome</keyword>
<keyword evidence="5" id="KW-1133">Transmembrane helix</keyword>
<evidence type="ECO:0000256" key="8">
    <source>
        <dbReference type="ARBA" id="ARBA00052530"/>
    </source>
</evidence>
<gene>
    <name evidence="12" type="ORF">QYM36_011716</name>
</gene>
<accession>A0AA88HKY5</accession>
<evidence type="ECO:0000313" key="13">
    <source>
        <dbReference type="Proteomes" id="UP001187531"/>
    </source>
</evidence>
<comment type="catalytic activity">
    <reaction evidence="8 9">
        <text>a long-chain fatty acyl-CoA + 2 NADPH + 2 H(+) = a long-chain primary fatty alcohol + 2 NADP(+) + CoA</text>
        <dbReference type="Rhea" id="RHEA:52716"/>
        <dbReference type="ChEBI" id="CHEBI:15378"/>
        <dbReference type="ChEBI" id="CHEBI:57287"/>
        <dbReference type="ChEBI" id="CHEBI:57783"/>
        <dbReference type="ChEBI" id="CHEBI:58349"/>
        <dbReference type="ChEBI" id="CHEBI:77396"/>
        <dbReference type="ChEBI" id="CHEBI:83139"/>
        <dbReference type="EC" id="1.2.1.84"/>
    </reaction>
</comment>
<dbReference type="GO" id="GO:0035336">
    <property type="term" value="P:long-chain fatty-acyl-CoA metabolic process"/>
    <property type="evidence" value="ECO:0007669"/>
    <property type="project" value="TreeGrafter"/>
</dbReference>
<dbReference type="Pfam" id="PF07993">
    <property type="entry name" value="NAD_binding_4"/>
    <property type="match status" value="1"/>
</dbReference>
<feature type="domain" description="Thioester reductase (TE)" evidence="11">
    <location>
        <begin position="16"/>
        <end position="288"/>
    </location>
</feature>
<dbReference type="GO" id="GO:0102965">
    <property type="term" value="F:alcohol-forming long-chain fatty acyl-CoA reductase activity"/>
    <property type="evidence" value="ECO:0007669"/>
    <property type="project" value="UniProtKB-EC"/>
</dbReference>
<keyword evidence="9" id="KW-0521">NADP</keyword>
<dbReference type="InterPro" id="IPR033640">
    <property type="entry name" value="FAR_C"/>
</dbReference>
<reference evidence="12" key="1">
    <citation type="submission" date="2023-07" db="EMBL/GenBank/DDBJ databases">
        <title>Chromosome-level genome assembly of Artemia franciscana.</title>
        <authorList>
            <person name="Jo E."/>
        </authorList>
    </citation>
    <scope>NUCLEOTIDE SEQUENCE</scope>
    <source>
        <tissue evidence="12">Whole body</tissue>
    </source>
</reference>
<evidence type="ECO:0000256" key="3">
    <source>
        <dbReference type="ARBA" id="ARBA00022516"/>
    </source>
</evidence>
<dbReference type="EC" id="1.2.1.84" evidence="9"/>
<dbReference type="CDD" id="cd05236">
    <property type="entry name" value="FAR-N_SDR_e"/>
    <property type="match status" value="1"/>
</dbReference>
<dbReference type="InterPro" id="IPR036291">
    <property type="entry name" value="NAD(P)-bd_dom_sf"/>
</dbReference>
<evidence type="ECO:0000256" key="2">
    <source>
        <dbReference type="ARBA" id="ARBA00005928"/>
    </source>
</evidence>
<evidence type="ECO:0000256" key="7">
    <source>
        <dbReference type="ARBA" id="ARBA00023136"/>
    </source>
</evidence>
<keyword evidence="9" id="KW-0560">Oxidoreductase</keyword>
<evidence type="ECO:0000256" key="5">
    <source>
        <dbReference type="ARBA" id="ARBA00022989"/>
    </source>
</evidence>
<keyword evidence="7" id="KW-0472">Membrane</keyword>
<dbReference type="Proteomes" id="UP001187531">
    <property type="component" value="Unassembled WGS sequence"/>
</dbReference>
<dbReference type="InterPro" id="IPR026055">
    <property type="entry name" value="FAR"/>
</dbReference>
<dbReference type="InterPro" id="IPR013120">
    <property type="entry name" value="FAR_NAD-bd"/>
</dbReference>
<evidence type="ECO:0000259" key="11">
    <source>
        <dbReference type="Pfam" id="PF07993"/>
    </source>
</evidence>
<evidence type="ECO:0000256" key="4">
    <source>
        <dbReference type="ARBA" id="ARBA00022692"/>
    </source>
</evidence>
<dbReference type="GO" id="GO:0005777">
    <property type="term" value="C:peroxisome"/>
    <property type="evidence" value="ECO:0007669"/>
    <property type="project" value="TreeGrafter"/>
</dbReference>
<evidence type="ECO:0000256" key="6">
    <source>
        <dbReference type="ARBA" id="ARBA00023098"/>
    </source>
</evidence>
<dbReference type="Gene3D" id="3.40.50.720">
    <property type="entry name" value="NAD(P)-binding Rossmann-like Domain"/>
    <property type="match status" value="1"/>
</dbReference>
<comment type="caution">
    <text evidence="12">The sequence shown here is derived from an EMBL/GenBank/DDBJ whole genome shotgun (WGS) entry which is preliminary data.</text>
</comment>
<dbReference type="PANTHER" id="PTHR11011">
    <property type="entry name" value="MALE STERILITY PROTEIN 2-RELATED"/>
    <property type="match status" value="1"/>
</dbReference>
<keyword evidence="6 9" id="KW-0443">Lipid metabolism</keyword>
<dbReference type="PANTHER" id="PTHR11011:SF116">
    <property type="entry name" value="FATTY ACYL-COA REDUCTASE CG5065-RELATED"/>
    <property type="match status" value="1"/>
</dbReference>
<dbReference type="Pfam" id="PF03015">
    <property type="entry name" value="Sterile"/>
    <property type="match status" value="1"/>
</dbReference>
<protein>
    <recommendedName>
        <fullName evidence="9">Fatty acyl-CoA reductase</fullName>
        <ecNumber evidence="9">1.2.1.84</ecNumber>
    </recommendedName>
</protein>
<evidence type="ECO:0000313" key="12">
    <source>
        <dbReference type="EMBL" id="KAK2713108.1"/>
    </source>
</evidence>
<dbReference type="SUPFAM" id="SSF51735">
    <property type="entry name" value="NAD(P)-binding Rossmann-fold domains"/>
    <property type="match status" value="1"/>
</dbReference>
<dbReference type="GO" id="GO:0080019">
    <property type="term" value="F:alcohol-forming very long-chain fatty acyl-CoA reductase activity"/>
    <property type="evidence" value="ECO:0007669"/>
    <property type="project" value="InterPro"/>
</dbReference>
<comment type="subcellular location">
    <subcellularLocation>
        <location evidence="1">Membrane</location>
        <topology evidence="1">Multi-pass membrane protein</topology>
    </subcellularLocation>
</comment>
<dbReference type="GO" id="GO:0016020">
    <property type="term" value="C:membrane"/>
    <property type="evidence" value="ECO:0007669"/>
    <property type="project" value="UniProtKB-SubCell"/>
</dbReference>
<evidence type="ECO:0000256" key="1">
    <source>
        <dbReference type="ARBA" id="ARBA00004141"/>
    </source>
</evidence>
<dbReference type="EMBL" id="JAVRJZ010000015">
    <property type="protein sequence ID" value="KAK2713108.1"/>
    <property type="molecule type" value="Genomic_DNA"/>
</dbReference>
<comment type="function">
    <text evidence="9">Catalyzes the reduction of fatty acyl-CoA to fatty alcohols.</text>
</comment>
<dbReference type="CDD" id="cd09071">
    <property type="entry name" value="FAR_C"/>
    <property type="match status" value="1"/>
</dbReference>
<comment type="similarity">
    <text evidence="2 9">Belongs to the fatty acyl-CoA reductase family.</text>
</comment>
<keyword evidence="3 9" id="KW-0444">Lipid biosynthesis</keyword>
<feature type="domain" description="Fatty acyl-CoA reductase C-terminal" evidence="10">
    <location>
        <begin position="362"/>
        <end position="454"/>
    </location>
</feature>
<dbReference type="AlphaFoldDB" id="A0AA88HKY5"/>
<evidence type="ECO:0000259" key="10">
    <source>
        <dbReference type="Pfam" id="PF03015"/>
    </source>
</evidence>
<name>A0AA88HKY5_ARTSF</name>
<keyword evidence="4" id="KW-0812">Transmembrane</keyword>
<sequence>MASEIVNFYRDRSVFITGGTGFFGKILIEKLLRSCPGLKNIYVLIRPKAGQDPKNRLQDLLSAVAFDNIRQNHPEFFSKVIPVSGDISRDELGISPQDLQMMSETVSIAFHSAAIVRFDEPLKSAIELNVKGVKRMLSVCKKLENLEVLVHVSTAYVNSTRTELDETIYRPLCDVDNLISTLDWLDDQAANSITKSLLNGAPNTYTFSKSLGEAVLNSEAGEVDFKIVIIRPSIVTASWKEPIPGWVDSLGGTTGWFAGSAAGIFRTMYCHTQMAVDLIPGEFPVNLMVTSAWDALKQNRSQQQINPTVFLASTGQNPVTWAQCKSTMYPLMFEYPFSKAVWPPTGSFKNNTLLHRVDQFLYHIAPAYLLDGAFRICGRKPFMVRLHKKATKVLDCVQFYTTHEWRTRSDNTCALIQRMNAIDRAIFNFDSRTIDWDEYLCTYYLGIRKFVLKDELHTLPAARTRMRRLLVAQFSFRLALAVLIARTLLRKSETARTMWHMFGSTVAGYFVSLTSQLF</sequence>